<name>A0A6H5HRZ6_9HEMI</name>
<feature type="non-terminal residue" evidence="3">
    <location>
        <position position="94"/>
    </location>
</feature>
<dbReference type="InterPro" id="IPR013087">
    <property type="entry name" value="Znf_C2H2_type"/>
</dbReference>
<evidence type="ECO:0000313" key="4">
    <source>
        <dbReference type="Proteomes" id="UP000479000"/>
    </source>
</evidence>
<dbReference type="SMART" id="SM00355">
    <property type="entry name" value="ZnF_C2H2"/>
    <property type="match status" value="1"/>
</dbReference>
<feature type="domain" description="C2H2-type" evidence="2">
    <location>
        <begin position="61"/>
        <end position="88"/>
    </location>
</feature>
<gene>
    <name evidence="3" type="ORF">NTEN_LOCUS23385</name>
</gene>
<dbReference type="PROSITE" id="PS00028">
    <property type="entry name" value="ZINC_FINGER_C2H2_1"/>
    <property type="match status" value="1"/>
</dbReference>
<accession>A0A6H5HRZ6</accession>
<dbReference type="EMBL" id="CADCXU010034422">
    <property type="protein sequence ID" value="CAB0019694.1"/>
    <property type="molecule type" value="Genomic_DNA"/>
</dbReference>
<evidence type="ECO:0000256" key="1">
    <source>
        <dbReference type="PROSITE-ProRule" id="PRU00042"/>
    </source>
</evidence>
<dbReference type="GO" id="GO:0008270">
    <property type="term" value="F:zinc ion binding"/>
    <property type="evidence" value="ECO:0007669"/>
    <property type="project" value="UniProtKB-KW"/>
</dbReference>
<keyword evidence="1" id="KW-0479">Metal-binding</keyword>
<evidence type="ECO:0000259" key="2">
    <source>
        <dbReference type="PROSITE" id="PS50157"/>
    </source>
</evidence>
<keyword evidence="1" id="KW-0863">Zinc-finger</keyword>
<protein>
    <recommendedName>
        <fullName evidence="2">C2H2-type domain-containing protein</fullName>
    </recommendedName>
</protein>
<dbReference type="AlphaFoldDB" id="A0A6H5HRZ6"/>
<reference evidence="3 4" key="1">
    <citation type="submission" date="2020-02" db="EMBL/GenBank/DDBJ databases">
        <authorList>
            <person name="Ferguson B K."/>
        </authorList>
    </citation>
    <scope>NUCLEOTIDE SEQUENCE [LARGE SCALE GENOMIC DNA]</scope>
</reference>
<sequence>MFLIEAPPGYVADVASGGSTARICKPSLTRSVVYNLLNSQLCLFLCFQRHVRNIHNKEKPFKCPTCERCFGQQTNLDRHLKKHDPELLAADSPP</sequence>
<dbReference type="PROSITE" id="PS50157">
    <property type="entry name" value="ZINC_FINGER_C2H2_2"/>
    <property type="match status" value="1"/>
</dbReference>
<dbReference type="SUPFAM" id="SSF57667">
    <property type="entry name" value="beta-beta-alpha zinc fingers"/>
    <property type="match status" value="1"/>
</dbReference>
<keyword evidence="4" id="KW-1185">Reference proteome</keyword>
<keyword evidence="1" id="KW-0862">Zinc</keyword>
<organism evidence="3 4">
    <name type="scientific">Nesidiocoris tenuis</name>
    <dbReference type="NCBI Taxonomy" id="355587"/>
    <lineage>
        <taxon>Eukaryota</taxon>
        <taxon>Metazoa</taxon>
        <taxon>Ecdysozoa</taxon>
        <taxon>Arthropoda</taxon>
        <taxon>Hexapoda</taxon>
        <taxon>Insecta</taxon>
        <taxon>Pterygota</taxon>
        <taxon>Neoptera</taxon>
        <taxon>Paraneoptera</taxon>
        <taxon>Hemiptera</taxon>
        <taxon>Heteroptera</taxon>
        <taxon>Panheteroptera</taxon>
        <taxon>Cimicomorpha</taxon>
        <taxon>Miridae</taxon>
        <taxon>Dicyphina</taxon>
        <taxon>Nesidiocoris</taxon>
    </lineage>
</organism>
<evidence type="ECO:0000313" key="3">
    <source>
        <dbReference type="EMBL" id="CAB0019694.1"/>
    </source>
</evidence>
<proteinExistence type="predicted"/>
<dbReference type="OrthoDB" id="9368434at2759"/>
<dbReference type="FunFam" id="3.30.160.60:FF:000159">
    <property type="entry name" value="Mds1 and evi1 complex locus protein"/>
    <property type="match status" value="1"/>
</dbReference>
<dbReference type="Proteomes" id="UP000479000">
    <property type="component" value="Unassembled WGS sequence"/>
</dbReference>
<dbReference type="InterPro" id="IPR036236">
    <property type="entry name" value="Znf_C2H2_sf"/>
</dbReference>
<dbReference type="Gene3D" id="3.30.160.60">
    <property type="entry name" value="Classic Zinc Finger"/>
    <property type="match status" value="1"/>
</dbReference>